<evidence type="ECO:0000256" key="2">
    <source>
        <dbReference type="ARBA" id="ARBA00004496"/>
    </source>
</evidence>
<dbReference type="PROSITE" id="PS00843">
    <property type="entry name" value="DALA_DALA_LIGASE_1"/>
    <property type="match status" value="1"/>
</dbReference>
<reference evidence="19" key="2">
    <citation type="submission" date="2020-09" db="EMBL/GenBank/DDBJ databases">
        <authorList>
            <person name="Sun Q."/>
            <person name="Zhou Y."/>
        </authorList>
    </citation>
    <scope>NUCLEOTIDE SEQUENCE</scope>
    <source>
        <strain evidence="19">CGMCC 1.15371</strain>
    </source>
</reference>
<evidence type="ECO:0000256" key="11">
    <source>
        <dbReference type="ARBA" id="ARBA00022984"/>
    </source>
</evidence>
<dbReference type="InterPro" id="IPR013815">
    <property type="entry name" value="ATP_grasp_subdomain_1"/>
</dbReference>
<dbReference type="InterPro" id="IPR005905">
    <property type="entry name" value="D_ala_D_ala"/>
</dbReference>
<evidence type="ECO:0000256" key="17">
    <source>
        <dbReference type="PROSITE-ProRule" id="PRU00409"/>
    </source>
</evidence>
<dbReference type="Gene3D" id="3.30.1490.20">
    <property type="entry name" value="ATP-grasp fold, A domain"/>
    <property type="match status" value="1"/>
</dbReference>
<comment type="subcellular location">
    <subcellularLocation>
        <location evidence="2 14">Cytoplasm</location>
    </subcellularLocation>
</comment>
<evidence type="ECO:0000256" key="1">
    <source>
        <dbReference type="ARBA" id="ARBA00001936"/>
    </source>
</evidence>
<dbReference type="GO" id="GO:0046872">
    <property type="term" value="F:metal ion binding"/>
    <property type="evidence" value="ECO:0007669"/>
    <property type="project" value="UniProtKB-KW"/>
</dbReference>
<dbReference type="SUPFAM" id="SSF56059">
    <property type="entry name" value="Glutathione synthetase ATP-binding domain-like"/>
    <property type="match status" value="1"/>
</dbReference>
<keyword evidence="20" id="KW-1185">Reference proteome</keyword>
<dbReference type="FunFam" id="3.40.50.20:FF:000031">
    <property type="entry name" value="D-alanine--D-alanine ligase"/>
    <property type="match status" value="1"/>
</dbReference>
<reference evidence="19" key="1">
    <citation type="journal article" date="2014" name="Int. J. Syst. Evol. Microbiol.">
        <title>Complete genome sequence of Corynebacterium casei LMG S-19264T (=DSM 44701T), isolated from a smear-ripened cheese.</title>
        <authorList>
            <consortium name="US DOE Joint Genome Institute (JGI-PGF)"/>
            <person name="Walter F."/>
            <person name="Albersmeier A."/>
            <person name="Kalinowski J."/>
            <person name="Ruckert C."/>
        </authorList>
    </citation>
    <scope>NUCLEOTIDE SEQUENCE</scope>
    <source>
        <strain evidence="19">CGMCC 1.15371</strain>
    </source>
</reference>
<comment type="cofactor">
    <cofactor evidence="16">
        <name>Mg(2+)</name>
        <dbReference type="ChEBI" id="CHEBI:18420"/>
    </cofactor>
    <cofactor evidence="16">
        <name>Mn(2+)</name>
        <dbReference type="ChEBI" id="CHEBI:29035"/>
    </cofactor>
    <text evidence="16">Binds 2 magnesium or manganese ions per subunit.</text>
</comment>
<keyword evidence="4 14" id="KW-0963">Cytoplasm</keyword>
<evidence type="ECO:0000256" key="14">
    <source>
        <dbReference type="HAMAP-Rule" id="MF_00047"/>
    </source>
</evidence>
<dbReference type="HAMAP" id="MF_00047">
    <property type="entry name" value="Dala_Dala_lig"/>
    <property type="match status" value="1"/>
</dbReference>
<evidence type="ECO:0000256" key="8">
    <source>
        <dbReference type="ARBA" id="ARBA00022840"/>
    </source>
</evidence>
<gene>
    <name evidence="19" type="primary">ddlB</name>
    <name evidence="14" type="synonym">ddl</name>
    <name evidence="19" type="ORF">GCM10011391_04160</name>
</gene>
<feature type="active site" evidence="15">
    <location>
        <position position="142"/>
    </location>
</feature>
<dbReference type="Pfam" id="PF01820">
    <property type="entry name" value="Dala_Dala_lig_N"/>
    <property type="match status" value="2"/>
</dbReference>
<dbReference type="UniPathway" id="UPA00219"/>
<protein>
    <recommendedName>
        <fullName evidence="14">D-alanine--D-alanine ligase</fullName>
        <ecNumber evidence="14">6.3.2.4</ecNumber>
    </recommendedName>
    <alternativeName>
        <fullName evidence="14">D-Ala-D-Ala ligase</fullName>
    </alternativeName>
    <alternativeName>
        <fullName evidence="14">D-alanylalanine synthetase</fullName>
    </alternativeName>
</protein>
<evidence type="ECO:0000256" key="13">
    <source>
        <dbReference type="ARBA" id="ARBA00023316"/>
    </source>
</evidence>
<dbReference type="Proteomes" id="UP000628775">
    <property type="component" value="Unassembled WGS sequence"/>
</dbReference>
<dbReference type="AlphaFoldDB" id="A0A8J2VME7"/>
<evidence type="ECO:0000256" key="16">
    <source>
        <dbReference type="PIRSR" id="PIRSR039102-3"/>
    </source>
</evidence>
<dbReference type="GO" id="GO:0008360">
    <property type="term" value="P:regulation of cell shape"/>
    <property type="evidence" value="ECO:0007669"/>
    <property type="project" value="UniProtKB-KW"/>
</dbReference>
<feature type="binding site" evidence="16">
    <location>
        <position position="262"/>
    </location>
    <ligand>
        <name>Mg(2+)</name>
        <dbReference type="ChEBI" id="CHEBI:18420"/>
        <label>2</label>
    </ligand>
</feature>
<dbReference type="GO" id="GO:0008716">
    <property type="term" value="F:D-alanine-D-alanine ligase activity"/>
    <property type="evidence" value="ECO:0007669"/>
    <property type="project" value="UniProtKB-UniRule"/>
</dbReference>
<dbReference type="SUPFAM" id="SSF52440">
    <property type="entry name" value="PreATP-grasp domain"/>
    <property type="match status" value="1"/>
</dbReference>
<dbReference type="GO" id="GO:0005737">
    <property type="term" value="C:cytoplasm"/>
    <property type="evidence" value="ECO:0007669"/>
    <property type="project" value="UniProtKB-SubCell"/>
</dbReference>
<evidence type="ECO:0000256" key="6">
    <source>
        <dbReference type="ARBA" id="ARBA00022723"/>
    </source>
</evidence>
<evidence type="ECO:0000256" key="3">
    <source>
        <dbReference type="ARBA" id="ARBA00010871"/>
    </source>
</evidence>
<keyword evidence="7 17" id="KW-0547">Nucleotide-binding</keyword>
<dbReference type="InterPro" id="IPR011127">
    <property type="entry name" value="Dala_Dala_lig_N"/>
</dbReference>
<evidence type="ECO:0000256" key="15">
    <source>
        <dbReference type="PIRSR" id="PIRSR039102-1"/>
    </source>
</evidence>
<feature type="binding site" evidence="16">
    <location>
        <position position="260"/>
    </location>
    <ligand>
        <name>Mg(2+)</name>
        <dbReference type="ChEBI" id="CHEBI:18420"/>
        <label>2</label>
    </ligand>
</feature>
<dbReference type="Gene3D" id="3.30.470.20">
    <property type="entry name" value="ATP-grasp fold, B domain"/>
    <property type="match status" value="1"/>
</dbReference>
<dbReference type="InterPro" id="IPR016185">
    <property type="entry name" value="PreATP-grasp_dom_sf"/>
</dbReference>
<comment type="caution">
    <text evidence="19">The sequence shown here is derived from an EMBL/GenBank/DDBJ whole genome shotgun (WGS) entry which is preliminary data.</text>
</comment>
<feature type="binding site" evidence="16">
    <location>
        <position position="248"/>
    </location>
    <ligand>
        <name>Mg(2+)</name>
        <dbReference type="ChEBI" id="CHEBI:18420"/>
        <label>1</label>
    </ligand>
</feature>
<accession>A0A8J2VME7</accession>
<evidence type="ECO:0000313" key="19">
    <source>
        <dbReference type="EMBL" id="GGE28753.1"/>
    </source>
</evidence>
<keyword evidence="6 16" id="KW-0479">Metal-binding</keyword>
<dbReference type="InterPro" id="IPR000291">
    <property type="entry name" value="D-Ala_lig_Van_CS"/>
</dbReference>
<name>A0A8J2VME7_9BACL</name>
<dbReference type="PROSITE" id="PS50975">
    <property type="entry name" value="ATP_GRASP"/>
    <property type="match status" value="1"/>
</dbReference>
<keyword evidence="12 16" id="KW-0464">Manganese</keyword>
<keyword evidence="8 17" id="KW-0067">ATP-binding</keyword>
<feature type="domain" description="ATP-grasp" evidence="18">
    <location>
        <begin position="99"/>
        <end position="293"/>
    </location>
</feature>
<dbReference type="PROSITE" id="PS00844">
    <property type="entry name" value="DALA_DALA_LIGASE_2"/>
    <property type="match status" value="1"/>
</dbReference>
<keyword evidence="11 14" id="KW-0573">Peptidoglycan synthesis</keyword>
<evidence type="ECO:0000259" key="18">
    <source>
        <dbReference type="PROSITE" id="PS50975"/>
    </source>
</evidence>
<evidence type="ECO:0000256" key="5">
    <source>
        <dbReference type="ARBA" id="ARBA00022598"/>
    </source>
</evidence>
<comment type="function">
    <text evidence="14">Cell wall formation.</text>
</comment>
<sequence length="308" mass="33704">MKVGVIMGGVSSEKQISLMTGKEMIANLDPRKYAVVPIELNDKYELIEKARSIDVALLALHGKFGEDGTIQGTLETLGIPYTGSGTLSSSLGMDKNISKKLLRFEGINTPDWVHVTNTEELKIEEVDKLGYPVVVKPNSGGSSVGVQLVEDREALIAAVNEVFKWDSEVLIEQYIKGDEITCPILDDKCLPVLSIRHQAAFFDYSSKYTDASTIEEVIELPADLNGRVETAALGSYKALKSSVYARVDMMIKDGTPYVMEINSLPGMTQNSLLPKSARAANISYSQLLDLIIELSLKARSQEGMLQPL</sequence>
<evidence type="ECO:0000256" key="4">
    <source>
        <dbReference type="ARBA" id="ARBA00022490"/>
    </source>
</evidence>
<dbReference type="PANTHER" id="PTHR23132">
    <property type="entry name" value="D-ALANINE--D-ALANINE LIGASE"/>
    <property type="match status" value="1"/>
</dbReference>
<keyword evidence="5 14" id="KW-0436">Ligase</keyword>
<evidence type="ECO:0000256" key="12">
    <source>
        <dbReference type="ARBA" id="ARBA00023211"/>
    </source>
</evidence>
<dbReference type="SMART" id="SM01209">
    <property type="entry name" value="GARS_A"/>
    <property type="match status" value="1"/>
</dbReference>
<keyword evidence="13 14" id="KW-0961">Cell wall biogenesis/degradation</keyword>
<feature type="active site" evidence="15">
    <location>
        <position position="271"/>
    </location>
</feature>
<dbReference type="NCBIfam" id="NF002378">
    <property type="entry name" value="PRK01372.1"/>
    <property type="match status" value="1"/>
</dbReference>
<dbReference type="PIRSF" id="PIRSF039102">
    <property type="entry name" value="Ddl/VanB"/>
    <property type="match status" value="1"/>
</dbReference>
<evidence type="ECO:0000256" key="9">
    <source>
        <dbReference type="ARBA" id="ARBA00022842"/>
    </source>
</evidence>
<dbReference type="GO" id="GO:0005524">
    <property type="term" value="F:ATP binding"/>
    <property type="evidence" value="ECO:0007669"/>
    <property type="project" value="UniProtKB-UniRule"/>
</dbReference>
<dbReference type="PANTHER" id="PTHR23132:SF23">
    <property type="entry name" value="D-ALANINE--D-ALANINE LIGASE B"/>
    <property type="match status" value="1"/>
</dbReference>
<comment type="cofactor">
    <cofactor evidence="1">
        <name>Mn(2+)</name>
        <dbReference type="ChEBI" id="CHEBI:29035"/>
    </cofactor>
</comment>
<feature type="binding site" evidence="16">
    <location>
        <position position="260"/>
    </location>
    <ligand>
        <name>Mg(2+)</name>
        <dbReference type="ChEBI" id="CHEBI:18420"/>
        <label>1</label>
    </ligand>
</feature>
<dbReference type="InterPro" id="IPR011761">
    <property type="entry name" value="ATP-grasp"/>
</dbReference>
<evidence type="ECO:0000256" key="7">
    <source>
        <dbReference type="ARBA" id="ARBA00022741"/>
    </source>
</evidence>
<dbReference type="EC" id="6.3.2.4" evidence="14"/>
<organism evidence="19 20">
    <name type="scientific">Pullulanibacillus camelliae</name>
    <dbReference type="NCBI Taxonomy" id="1707096"/>
    <lineage>
        <taxon>Bacteria</taxon>
        <taxon>Bacillati</taxon>
        <taxon>Bacillota</taxon>
        <taxon>Bacilli</taxon>
        <taxon>Bacillales</taxon>
        <taxon>Sporolactobacillaceae</taxon>
        <taxon>Pullulanibacillus</taxon>
    </lineage>
</organism>
<dbReference type="Pfam" id="PF07478">
    <property type="entry name" value="Dala_Dala_lig_C"/>
    <property type="match status" value="1"/>
</dbReference>
<comment type="similarity">
    <text evidence="3 14">Belongs to the D-alanine--D-alanine ligase family.</text>
</comment>
<keyword evidence="9 16" id="KW-0460">Magnesium</keyword>
<evidence type="ECO:0000313" key="20">
    <source>
        <dbReference type="Proteomes" id="UP000628775"/>
    </source>
</evidence>
<keyword evidence="10 14" id="KW-0133">Cell shape</keyword>
<dbReference type="GO" id="GO:0009252">
    <property type="term" value="P:peptidoglycan biosynthetic process"/>
    <property type="evidence" value="ECO:0007669"/>
    <property type="project" value="UniProtKB-UniRule"/>
</dbReference>
<proteinExistence type="inferred from homology"/>
<dbReference type="GO" id="GO:0071555">
    <property type="term" value="P:cell wall organization"/>
    <property type="evidence" value="ECO:0007669"/>
    <property type="project" value="UniProtKB-KW"/>
</dbReference>
<dbReference type="RefSeq" id="WP_188688343.1">
    <property type="nucleotide sequence ID" value="NZ_BMIR01000001.1"/>
</dbReference>
<dbReference type="InterPro" id="IPR011095">
    <property type="entry name" value="Dala_Dala_lig_C"/>
</dbReference>
<dbReference type="NCBIfam" id="TIGR01205">
    <property type="entry name" value="D_ala_D_alaTIGR"/>
    <property type="match status" value="1"/>
</dbReference>
<comment type="pathway">
    <text evidence="14">Cell wall biogenesis; peptidoglycan biosynthesis.</text>
</comment>
<dbReference type="Gene3D" id="3.40.50.20">
    <property type="match status" value="1"/>
</dbReference>
<evidence type="ECO:0000256" key="10">
    <source>
        <dbReference type="ARBA" id="ARBA00022960"/>
    </source>
</evidence>
<feature type="active site" evidence="15">
    <location>
        <position position="13"/>
    </location>
</feature>
<comment type="catalytic activity">
    <reaction evidence="14">
        <text>2 D-alanine + ATP = D-alanyl-D-alanine + ADP + phosphate + H(+)</text>
        <dbReference type="Rhea" id="RHEA:11224"/>
        <dbReference type="ChEBI" id="CHEBI:15378"/>
        <dbReference type="ChEBI" id="CHEBI:30616"/>
        <dbReference type="ChEBI" id="CHEBI:43474"/>
        <dbReference type="ChEBI" id="CHEBI:57416"/>
        <dbReference type="ChEBI" id="CHEBI:57822"/>
        <dbReference type="ChEBI" id="CHEBI:456216"/>
        <dbReference type="EC" id="6.3.2.4"/>
    </reaction>
</comment>
<dbReference type="EMBL" id="BMIR01000001">
    <property type="protein sequence ID" value="GGE28753.1"/>
    <property type="molecule type" value="Genomic_DNA"/>
</dbReference>